<dbReference type="EMBL" id="JBHUIV010000025">
    <property type="protein sequence ID" value="MFD2203222.1"/>
    <property type="molecule type" value="Genomic_DNA"/>
</dbReference>
<dbReference type="PANTHER" id="PTHR43283:SF3">
    <property type="entry name" value="BETA-LACTAMASE FAMILY PROTEIN (AFU_ORTHOLOGUE AFUA_5G07500)"/>
    <property type="match status" value="1"/>
</dbReference>
<dbReference type="InterPro" id="IPR012338">
    <property type="entry name" value="Beta-lactam/transpept-like"/>
</dbReference>
<dbReference type="InterPro" id="IPR001466">
    <property type="entry name" value="Beta-lactam-related"/>
</dbReference>
<dbReference type="SUPFAM" id="SSF56601">
    <property type="entry name" value="beta-lactamase/transpeptidase-like"/>
    <property type="match status" value="1"/>
</dbReference>
<evidence type="ECO:0000259" key="1">
    <source>
        <dbReference type="Pfam" id="PF00144"/>
    </source>
</evidence>
<dbReference type="PANTHER" id="PTHR43283">
    <property type="entry name" value="BETA-LACTAMASE-RELATED"/>
    <property type="match status" value="1"/>
</dbReference>
<protein>
    <submittedName>
        <fullName evidence="2">Serine hydrolase domain-containing protein</fullName>
        <ecNumber evidence="2">3.-.-.-</ecNumber>
    </submittedName>
</protein>
<dbReference type="Gene3D" id="3.40.710.10">
    <property type="entry name" value="DD-peptidase/beta-lactamase superfamily"/>
    <property type="match status" value="1"/>
</dbReference>
<dbReference type="EC" id="3.-.-.-" evidence="2"/>
<accession>A0ABW5BAS7</accession>
<gene>
    <name evidence="2" type="ORF">ACFSKV_16715</name>
</gene>
<evidence type="ECO:0000313" key="3">
    <source>
        <dbReference type="Proteomes" id="UP001597414"/>
    </source>
</evidence>
<sequence>MKQLFFVLIIISVIGCKTEEQESKVSLDALTLETYFQNSNLPSAIMGYSNNEGKMDWFAFGPSVWGDKDTVSENNIFRIFSMTKAIASVAALQLVEKGLIGLDDPLDNLMPEMTAVPILTETGELIEAKKSITLRHLLTHTAGFGYDIFDYRLQSFDKSEWKYEDLPRLFEAGDRWQYGTNTDWVGKIVEKISGEDLESYLRNHITGPLQMNSTWFNVPDHLKEKIVSIGVRDSTGFKEYPRIPANPVSEYSGGGGLFGSPKDYLIFLNCMMNEGKYEGGQILKPETVAMMFENQLEGFSINWGIPESGLPETMGSFPDESDTHGLAWAIENSEDEMVRNKGAVYWAGVANSYYTLDKEKGLAVVYFTQFLPFNDKISYDFYRLFEKEVYTSLKTK</sequence>
<keyword evidence="2" id="KW-0378">Hydrolase</keyword>
<name>A0ABW5BAS7_9BACT</name>
<evidence type="ECO:0000313" key="2">
    <source>
        <dbReference type="EMBL" id="MFD2203222.1"/>
    </source>
</evidence>
<comment type="caution">
    <text evidence="2">The sequence shown here is derived from an EMBL/GenBank/DDBJ whole genome shotgun (WGS) entry which is preliminary data.</text>
</comment>
<proteinExistence type="predicted"/>
<dbReference type="Pfam" id="PF00144">
    <property type="entry name" value="Beta-lactamase"/>
    <property type="match status" value="1"/>
</dbReference>
<dbReference type="PROSITE" id="PS51257">
    <property type="entry name" value="PROKAR_LIPOPROTEIN"/>
    <property type="match status" value="1"/>
</dbReference>
<dbReference type="Proteomes" id="UP001597414">
    <property type="component" value="Unassembled WGS sequence"/>
</dbReference>
<feature type="domain" description="Beta-lactamase-related" evidence="1">
    <location>
        <begin position="65"/>
        <end position="381"/>
    </location>
</feature>
<dbReference type="GO" id="GO:0016787">
    <property type="term" value="F:hydrolase activity"/>
    <property type="evidence" value="ECO:0007669"/>
    <property type="project" value="UniProtKB-KW"/>
</dbReference>
<keyword evidence="3" id="KW-1185">Reference proteome</keyword>
<organism evidence="2 3">
    <name type="scientific">Shivajiella indica</name>
    <dbReference type="NCBI Taxonomy" id="872115"/>
    <lineage>
        <taxon>Bacteria</taxon>
        <taxon>Pseudomonadati</taxon>
        <taxon>Bacteroidota</taxon>
        <taxon>Cytophagia</taxon>
        <taxon>Cytophagales</taxon>
        <taxon>Cyclobacteriaceae</taxon>
        <taxon>Shivajiella</taxon>
    </lineage>
</organism>
<dbReference type="InterPro" id="IPR050789">
    <property type="entry name" value="Diverse_Enzym_Activities"/>
</dbReference>
<reference evidence="3" key="1">
    <citation type="journal article" date="2019" name="Int. J. Syst. Evol. Microbiol.">
        <title>The Global Catalogue of Microorganisms (GCM) 10K type strain sequencing project: providing services to taxonomists for standard genome sequencing and annotation.</title>
        <authorList>
            <consortium name="The Broad Institute Genomics Platform"/>
            <consortium name="The Broad Institute Genome Sequencing Center for Infectious Disease"/>
            <person name="Wu L."/>
            <person name="Ma J."/>
        </authorList>
    </citation>
    <scope>NUCLEOTIDE SEQUENCE [LARGE SCALE GENOMIC DNA]</scope>
    <source>
        <strain evidence="3">KCTC 19812</strain>
    </source>
</reference>
<dbReference type="RefSeq" id="WP_380805318.1">
    <property type="nucleotide sequence ID" value="NZ_JBHUIV010000025.1"/>
</dbReference>